<evidence type="ECO:0000313" key="6">
    <source>
        <dbReference type="EMBL" id="OIR24863.1"/>
    </source>
</evidence>
<feature type="domain" description="Type I restriction modification DNA specificity" evidence="5">
    <location>
        <begin position="88"/>
        <end position="194"/>
    </location>
</feature>
<dbReference type="GO" id="GO:0009307">
    <property type="term" value="P:DNA restriction-modification system"/>
    <property type="evidence" value="ECO:0007669"/>
    <property type="project" value="UniProtKB-KW"/>
</dbReference>
<dbReference type="Gene3D" id="1.10.287.1120">
    <property type="entry name" value="Bipartite methylase S protein"/>
    <property type="match status" value="1"/>
</dbReference>
<proteinExistence type="inferred from homology"/>
<organism evidence="6 7">
    <name type="scientific">Bathymodiolus thermophilus thioautotrophic gill symbiont</name>
    <dbReference type="NCBI Taxonomy" id="2360"/>
    <lineage>
        <taxon>Bacteria</taxon>
        <taxon>Pseudomonadati</taxon>
        <taxon>Pseudomonadota</taxon>
        <taxon>Gammaproteobacteria</taxon>
        <taxon>sulfur-oxidizing symbionts</taxon>
    </lineage>
</organism>
<comment type="caution">
    <text evidence="6">The sequence shown here is derived from an EMBL/GenBank/DDBJ whole genome shotgun (WGS) entry which is preliminary data.</text>
</comment>
<evidence type="ECO:0000259" key="5">
    <source>
        <dbReference type="Pfam" id="PF01420"/>
    </source>
</evidence>
<sequence>MDIKNKTIFGSVMSDLLKFIQFKDLTNWSVNHYISINNVDAKYNLVKISEILKQVKNQEILKDEKSYQLAGIHSHGKGLFHRTIKSGKDIRSKTLNALQTNQFVYSRLGSHTGSFDMVSNKFNDYYVSNEMPTFEFKNNNINPYFLKLVFLLKKYWRDIEKSLQGTAHKRFKEKGFLNLKIPLPPLEAQQKIVKNYQEKVNLAKKQNRAAQQKETKIEAYLYQELGIELPKEKKQNKDVLQFVSFKDLQEWGHSFATNKKQAIKSKYSIFKVDNVCVIGSGGTPSRDNLDYYKGNIPWVKTTEVRNNCILNTFENITKAAVKDKNLKLYPKGSLIMAMYGQGLTRGRMSKLNIEATTNQACAVFYNFSNKINVDYLWFYLQNEYDNLRALASGNNQPNLNSQKIKNYPIVVPPLEVQNKIASHIQNLKNEIQGLKQQAEQNQKEALSEFEAEIFNAAP</sequence>
<dbReference type="REBASE" id="230209">
    <property type="entry name" value="S.BthBATORF4740P"/>
</dbReference>
<dbReference type="PANTHER" id="PTHR30408:SF12">
    <property type="entry name" value="TYPE I RESTRICTION ENZYME MJAVIII SPECIFICITY SUBUNIT"/>
    <property type="match status" value="1"/>
</dbReference>
<dbReference type="EMBL" id="MIQH01000495">
    <property type="protein sequence ID" value="OIR24863.1"/>
    <property type="molecule type" value="Genomic_DNA"/>
</dbReference>
<evidence type="ECO:0000313" key="7">
    <source>
        <dbReference type="Proteomes" id="UP000182798"/>
    </source>
</evidence>
<feature type="coiled-coil region" evidence="4">
    <location>
        <begin position="186"/>
        <end position="213"/>
    </location>
</feature>
<accession>A0A1J5UKS9</accession>
<dbReference type="SUPFAM" id="SSF116734">
    <property type="entry name" value="DNA methylase specificity domain"/>
    <property type="match status" value="2"/>
</dbReference>
<name>A0A1J5UKS9_9GAMM</name>
<keyword evidence="3" id="KW-0238">DNA-binding</keyword>
<dbReference type="AlphaFoldDB" id="A0A1J5UKS9"/>
<evidence type="ECO:0000256" key="3">
    <source>
        <dbReference type="ARBA" id="ARBA00023125"/>
    </source>
</evidence>
<protein>
    <recommendedName>
        <fullName evidence="5">Type I restriction modification DNA specificity domain-containing protein</fullName>
    </recommendedName>
</protein>
<evidence type="ECO:0000256" key="4">
    <source>
        <dbReference type="SAM" id="Coils"/>
    </source>
</evidence>
<dbReference type="CDD" id="cd17287">
    <property type="entry name" value="RMtype1_S_EcoN10ORF171P_TRD2-CR2_like"/>
    <property type="match status" value="1"/>
</dbReference>
<dbReference type="GO" id="GO:0003677">
    <property type="term" value="F:DNA binding"/>
    <property type="evidence" value="ECO:0007669"/>
    <property type="project" value="UniProtKB-KW"/>
</dbReference>
<keyword evidence="2" id="KW-0680">Restriction system</keyword>
<keyword evidence="4" id="KW-0175">Coiled coil</keyword>
<feature type="domain" description="Type I restriction modification DNA specificity" evidence="5">
    <location>
        <begin position="266"/>
        <end position="435"/>
    </location>
</feature>
<dbReference type="Proteomes" id="UP000182798">
    <property type="component" value="Unassembled WGS sequence"/>
</dbReference>
<dbReference type="Gene3D" id="3.90.220.20">
    <property type="entry name" value="DNA methylase specificity domains"/>
    <property type="match status" value="2"/>
</dbReference>
<comment type="similarity">
    <text evidence="1">Belongs to the type-I restriction system S methylase family.</text>
</comment>
<dbReference type="PANTHER" id="PTHR30408">
    <property type="entry name" value="TYPE-1 RESTRICTION ENZYME ECOKI SPECIFICITY PROTEIN"/>
    <property type="match status" value="1"/>
</dbReference>
<evidence type="ECO:0000256" key="1">
    <source>
        <dbReference type="ARBA" id="ARBA00010923"/>
    </source>
</evidence>
<feature type="coiled-coil region" evidence="4">
    <location>
        <begin position="417"/>
        <end position="448"/>
    </location>
</feature>
<dbReference type="InterPro" id="IPR044946">
    <property type="entry name" value="Restrct_endonuc_typeI_TRD_sf"/>
</dbReference>
<reference evidence="7" key="1">
    <citation type="submission" date="2016-09" db="EMBL/GenBank/DDBJ databases">
        <title>Genome Sequence of Bathymodiolus thermophilus sulfur-oxidizing gill endosymbiont.</title>
        <authorList>
            <person name="Ponnudurai R."/>
            <person name="Kleiner M."/>
            <person name="Sayavedra L."/>
            <person name="Thuermer A."/>
            <person name="Felbeck H."/>
            <person name="Schlueter R."/>
            <person name="Schweder T."/>
            <person name="Markert S."/>
        </authorList>
    </citation>
    <scope>NUCLEOTIDE SEQUENCE [LARGE SCALE GENOMIC DNA]</scope>
    <source>
        <strain evidence="7">BAT/CrabSpa'14</strain>
    </source>
</reference>
<dbReference type="Pfam" id="PF01420">
    <property type="entry name" value="Methylase_S"/>
    <property type="match status" value="2"/>
</dbReference>
<evidence type="ECO:0000256" key="2">
    <source>
        <dbReference type="ARBA" id="ARBA00022747"/>
    </source>
</evidence>
<gene>
    <name evidence="6" type="ORF">BGC33_04735</name>
</gene>
<dbReference type="InterPro" id="IPR052021">
    <property type="entry name" value="Type-I_RS_S_subunit"/>
</dbReference>
<dbReference type="InterPro" id="IPR000055">
    <property type="entry name" value="Restrct_endonuc_typeI_TRD"/>
</dbReference>